<dbReference type="Gene3D" id="3.30.457.60">
    <property type="match status" value="1"/>
</dbReference>
<feature type="compositionally biased region" description="Polar residues" evidence="12">
    <location>
        <begin position="234"/>
        <end position="243"/>
    </location>
</feature>
<dbReference type="CDD" id="cd07650">
    <property type="entry name" value="F-BAR_Syp1p_like"/>
    <property type="match status" value="1"/>
</dbReference>
<keyword evidence="5" id="KW-0498">Mitosis</keyword>
<dbReference type="GO" id="GO:0035615">
    <property type="term" value="F:clathrin adaptor activity"/>
    <property type="evidence" value="ECO:0007669"/>
    <property type="project" value="InterPro"/>
</dbReference>
<dbReference type="PANTHER" id="PTHR23168">
    <property type="entry name" value="MITOTIC SPINDLE ASSEMBLY CHECKPOINT PROTEIN MAD1 MITOTIC ARREST DEFICIENT-LIKE PROTEIN 1"/>
    <property type="match status" value="1"/>
</dbReference>
<keyword evidence="6" id="KW-0539">Nucleus</keyword>
<comment type="subunit">
    <text evidence="10">Adaptor protein complex 2 (AP-2) is a heterotetramer composed of two large adaptins (alpha-type subunit apl3 and beta-type subunit apl1), a medium chain (mu-type subunit apm4) and a small adaptin (sigma-type subunit aps2).</text>
</comment>
<dbReference type="InterPro" id="IPR049609">
    <property type="entry name" value="Syp1-like_MHD"/>
</dbReference>
<dbReference type="Proteomes" id="UP000698800">
    <property type="component" value="Unassembled WGS sequence"/>
</dbReference>
<dbReference type="SUPFAM" id="SSF103657">
    <property type="entry name" value="BAR/IMD domain-like"/>
    <property type="match status" value="1"/>
</dbReference>
<dbReference type="Pfam" id="PF05557">
    <property type="entry name" value="MAD"/>
    <property type="match status" value="1"/>
</dbReference>
<dbReference type="Pfam" id="PF01217">
    <property type="entry name" value="Clat_adaptor_s"/>
    <property type="match status" value="1"/>
</dbReference>
<dbReference type="Gene3D" id="3.30.450.60">
    <property type="match status" value="1"/>
</dbReference>
<dbReference type="OrthoDB" id="331602at2759"/>
<dbReference type="FunFam" id="1.20.1270.60:FF:000102">
    <property type="entry name" value="WGS project CABT00000000 data, contig 2.23"/>
    <property type="match status" value="1"/>
</dbReference>
<keyword evidence="7" id="KW-0131">Cell cycle</keyword>
<dbReference type="GO" id="GO:0000776">
    <property type="term" value="C:kinetochore"/>
    <property type="evidence" value="ECO:0007669"/>
    <property type="project" value="TreeGrafter"/>
</dbReference>
<proteinExistence type="inferred from homology"/>
<feature type="compositionally biased region" description="Low complexity" evidence="12">
    <location>
        <begin position="305"/>
        <end position="316"/>
    </location>
</feature>
<evidence type="ECO:0000313" key="15">
    <source>
        <dbReference type="Proteomes" id="UP000698800"/>
    </source>
</evidence>
<dbReference type="Gene3D" id="1.20.5.170">
    <property type="match status" value="1"/>
</dbReference>
<feature type="region of interest" description="Disordered" evidence="12">
    <location>
        <begin position="1251"/>
        <end position="1274"/>
    </location>
</feature>
<dbReference type="PROSITE" id="PS51072">
    <property type="entry name" value="MHD"/>
    <property type="match status" value="1"/>
</dbReference>
<feature type="region of interest" description="Disordered" evidence="12">
    <location>
        <begin position="769"/>
        <end position="794"/>
    </location>
</feature>
<dbReference type="Pfam" id="PF10291">
    <property type="entry name" value="muHD"/>
    <property type="match status" value="1"/>
</dbReference>
<evidence type="ECO:0000256" key="6">
    <source>
        <dbReference type="ARBA" id="ARBA00023242"/>
    </source>
</evidence>
<feature type="compositionally biased region" description="Polar residues" evidence="12">
    <location>
        <begin position="353"/>
        <end position="368"/>
    </location>
</feature>
<dbReference type="InterPro" id="IPR018808">
    <property type="entry name" value="Muniscin_C"/>
</dbReference>
<evidence type="ECO:0000256" key="12">
    <source>
        <dbReference type="SAM" id="MobiDB-lite"/>
    </source>
</evidence>
<feature type="region of interest" description="Disordered" evidence="12">
    <location>
        <begin position="452"/>
        <end position="534"/>
    </location>
</feature>
<dbReference type="GO" id="GO:0007094">
    <property type="term" value="P:mitotic spindle assembly checkpoint signaling"/>
    <property type="evidence" value="ECO:0007669"/>
    <property type="project" value="InterPro"/>
</dbReference>
<accession>A0A9P8L2T9</accession>
<evidence type="ECO:0000256" key="7">
    <source>
        <dbReference type="ARBA" id="ARBA00023306"/>
    </source>
</evidence>
<organism evidence="14 15">
    <name type="scientific">Glutinoglossum americanum</name>
    <dbReference type="NCBI Taxonomy" id="1670608"/>
    <lineage>
        <taxon>Eukaryota</taxon>
        <taxon>Fungi</taxon>
        <taxon>Dikarya</taxon>
        <taxon>Ascomycota</taxon>
        <taxon>Pezizomycotina</taxon>
        <taxon>Geoglossomycetes</taxon>
        <taxon>Geoglossales</taxon>
        <taxon>Geoglossaceae</taxon>
        <taxon>Glutinoglossum</taxon>
    </lineage>
</organism>
<comment type="function">
    <text evidence="8">Component of the adaptor complexes which link clathrin to receptors in coated vesicles. Clathrin-associated protein complexes are believed to interact with the cytoplasmic tails of membrane proteins, leading to their selection and concentration.</text>
</comment>
<evidence type="ECO:0000256" key="4">
    <source>
        <dbReference type="ARBA" id="ARBA00022618"/>
    </source>
</evidence>
<dbReference type="GO" id="GO:0051315">
    <property type="term" value="P:attachment of mitotic spindle microtubules to kinetochore"/>
    <property type="evidence" value="ECO:0007669"/>
    <property type="project" value="TreeGrafter"/>
</dbReference>
<evidence type="ECO:0000256" key="9">
    <source>
        <dbReference type="ARBA" id="ARBA00030104"/>
    </source>
</evidence>
<dbReference type="GO" id="GO:0005635">
    <property type="term" value="C:nuclear envelope"/>
    <property type="evidence" value="ECO:0007669"/>
    <property type="project" value="TreeGrafter"/>
</dbReference>
<dbReference type="GO" id="GO:0072686">
    <property type="term" value="C:mitotic spindle"/>
    <property type="evidence" value="ECO:0007669"/>
    <property type="project" value="TreeGrafter"/>
</dbReference>
<comment type="subcellular location">
    <subcellularLocation>
        <location evidence="1">Nucleus</location>
    </subcellularLocation>
</comment>
<feature type="compositionally biased region" description="Low complexity" evidence="12">
    <location>
        <begin position="224"/>
        <end position="233"/>
    </location>
</feature>
<dbReference type="EMBL" id="JAGHQL010000133">
    <property type="protein sequence ID" value="KAH0537721.1"/>
    <property type="molecule type" value="Genomic_DNA"/>
</dbReference>
<dbReference type="GO" id="GO:0072583">
    <property type="term" value="P:clathrin-dependent endocytosis"/>
    <property type="evidence" value="ECO:0007669"/>
    <property type="project" value="InterPro"/>
</dbReference>
<reference evidence="14" key="1">
    <citation type="submission" date="2021-03" db="EMBL/GenBank/DDBJ databases">
        <title>Comparative genomics and phylogenomic investigation of the class Geoglossomycetes provide insights into ecological specialization and systematics.</title>
        <authorList>
            <person name="Melie T."/>
            <person name="Pirro S."/>
            <person name="Miller A.N."/>
            <person name="Quandt A."/>
        </authorList>
    </citation>
    <scope>NUCLEOTIDE SEQUENCE</scope>
    <source>
        <strain evidence="14">GBOQ0MN5Z8</strain>
    </source>
</reference>
<dbReference type="InterPro" id="IPR008672">
    <property type="entry name" value="Mad1"/>
</dbReference>
<dbReference type="InterPro" id="IPR028565">
    <property type="entry name" value="MHD"/>
</dbReference>
<feature type="coiled-coil region" evidence="11">
    <location>
        <begin position="1372"/>
        <end position="1399"/>
    </location>
</feature>
<feature type="region of interest" description="Disordered" evidence="12">
    <location>
        <begin position="207"/>
        <end position="422"/>
    </location>
</feature>
<evidence type="ECO:0000259" key="13">
    <source>
        <dbReference type="PROSITE" id="PS51072"/>
    </source>
</evidence>
<evidence type="ECO:0000256" key="11">
    <source>
        <dbReference type="SAM" id="Coils"/>
    </source>
</evidence>
<evidence type="ECO:0000256" key="2">
    <source>
        <dbReference type="ARBA" id="ARBA00008029"/>
    </source>
</evidence>
<evidence type="ECO:0000256" key="1">
    <source>
        <dbReference type="ARBA" id="ARBA00004123"/>
    </source>
</evidence>
<dbReference type="InterPro" id="IPR011012">
    <property type="entry name" value="Longin-like_dom_sf"/>
</dbReference>
<name>A0A9P8L2T9_9PEZI</name>
<evidence type="ECO:0000256" key="3">
    <source>
        <dbReference type="ARBA" id="ARBA00022019"/>
    </source>
</evidence>
<dbReference type="SUPFAM" id="SSF64356">
    <property type="entry name" value="SNARE-like"/>
    <property type="match status" value="1"/>
</dbReference>
<dbReference type="GO" id="GO:0051301">
    <property type="term" value="P:cell division"/>
    <property type="evidence" value="ECO:0007669"/>
    <property type="project" value="UniProtKB-KW"/>
</dbReference>
<dbReference type="Gene3D" id="6.10.250.90">
    <property type="match status" value="1"/>
</dbReference>
<evidence type="ECO:0000256" key="8">
    <source>
        <dbReference type="ARBA" id="ARBA00025487"/>
    </source>
</evidence>
<evidence type="ECO:0000313" key="14">
    <source>
        <dbReference type="EMBL" id="KAH0537721.1"/>
    </source>
</evidence>
<dbReference type="CDD" id="cd14833">
    <property type="entry name" value="AP2_sigma"/>
    <property type="match status" value="1"/>
</dbReference>
<comment type="caution">
    <text evidence="14">The sequence shown here is derived from an EMBL/GenBank/DDBJ whole genome shotgun (WGS) entry which is preliminary data.</text>
</comment>
<feature type="region of interest" description="Disordered" evidence="12">
    <location>
        <begin position="939"/>
        <end position="964"/>
    </location>
</feature>
<gene>
    <name evidence="14" type="ORF">FGG08_005528</name>
</gene>
<evidence type="ECO:0000256" key="10">
    <source>
        <dbReference type="ARBA" id="ARBA00034519"/>
    </source>
</evidence>
<feature type="compositionally biased region" description="Low complexity" evidence="12">
    <location>
        <begin position="513"/>
        <end position="526"/>
    </location>
</feature>
<sequence>MELSRSEYPAMLERRRVEETYVQGLKKLAKKLPADEASDLGIFQTPWQKIVSSTESLASSHLVLAQKIEADVERPLREFATKNRDMQAMTTIQGNLATMAKEVEGAQDKVDKLKKKGAKASAAKVADAASGVENATSQWESQAPYVFERLQSVDESRLNHLKDLLTQFQTLEADQVERSRAATEECLNVLLNVEVAEEIRNFAARTVSGKPKVERQRSRTTAGSTLSPPTSSLVTDETASQRSGGSGGNESRHDRLSGLKRLGTVIGRRRQSSIYGRASSPDKRSTDRFGGFTKTPRDAPPLPSPHASSSNLPSSPQRENRRSSLHGESQSLKGGHRGSKDTPNGEGVGPATGRSTSPTPVNGSSFGEIQSVKETPPNPSVTVTGEDEQKDADGFNLPLPGKDPISQAEQEANESAPAPQFKLDIRNDPIQEEDGDVSEALANVANTLRLQAAPGRKTTVRGRRERNTILVPTPQSPENLGTDSPPSTSPFKPTRTATLSSEDHIGSDTQSIRSSRSLTSLASASTKHPELQEPGLNSSLIETVSAWFDQGRATKAVVIGELALAYNPADISVPFGTETIRLENFPILEKVAPNPTFISQTPEKSGEYGVALSSIMRTAVAFKYQVHLEDSTLSAHAPITLTPSWKHEPTKTSVILTYALNPTFASADKGAVTLNNLTVVIGFEGAKASSCQSRPVGNFSKEKSIVYWRLGDVTLEADGPPGKLIARFTTEQEAKPGNVEARWEIVGDNAVGLGSGLKLSQLSTTSSAIATTSSTETDPFADEGAAPSPAPSPSIVWKEVPMASMRSINTNTQPTYDFLSGQTTPPVAQQTQHLLRQSVKPDFANEDLRAEIRTLQYELSALKQDRELSRIRHEKELRDAQKKAEADFKRAQISDSDRHVASNKYESLAKELEILREQAAIDRSESEKKLRVLQDQNRTLTEDVEETQTELSSQERQHKHQLGELGVRNASLQRKVEDLREDLDSKVSALQTTQHRLSQKEAEAGSMESEMLRLKAQTGDAETLSIIKRELSEQVAHIKKLESTNRDQLAELKYFRKLHKSLEVVEEEKRVLEGKMRIMEDLRRELSEVQLQRQILEDERKSWTTYLQNEIFTQGETEFDTPEAVARALVQERLENATLVERLGALQPELTGKDQVIRNFETERVRLLRDLEKLKAGGGNEGRTRARLERQRALAVKEVEYLREQLKTFDAEENTFHHGNFDIEKTKRIQELEDMVDQYRNELQSLNEELAKKEQSSLVDESPGTKRPREDDSDEIIGQLTRKTRKLQDELSKLHQSESFLQKELEVHKSRLSSLELSSRTRILQLRDNPTTREDGVKLATLAALRKENRALLAQVEGRSDQLGKVVPISTLENARMDIRDMEKLVAEKEKRMMRLKQIWGAKSLEFREAVASVLGWKMDFMPNGRVRVTSMFYPGDGDGENSIIFDGENGTMKVSGGPNSLFALEIKNLITFWVEGRKEIPCFLAAMTLEFYEKTTRAAMKRKSNSKAKQVLTTHGHIHRLVAPRDQKYQSNFVEFRNNKVIYRRYAGLFFCVCVDANDNELAYLEAIHFFVEVLDAFFGNVCELDLVFNFFKVYAILDEVFLAGEIEETSKQVVLTRLEHLDKLE</sequence>
<dbReference type="PANTHER" id="PTHR23168:SF0">
    <property type="entry name" value="MITOTIC SPINDLE ASSEMBLY CHECKPOINT PROTEIN MAD1"/>
    <property type="match status" value="1"/>
</dbReference>
<evidence type="ECO:0000256" key="5">
    <source>
        <dbReference type="ARBA" id="ARBA00022776"/>
    </source>
</evidence>
<keyword evidence="4" id="KW-0132">Cell division</keyword>
<dbReference type="InterPro" id="IPR022775">
    <property type="entry name" value="AP_mu_sigma_su"/>
</dbReference>
<dbReference type="InterPro" id="IPR027267">
    <property type="entry name" value="AH/BAR_dom_sf"/>
</dbReference>
<feature type="coiled-coil region" evidence="11">
    <location>
        <begin position="1062"/>
        <end position="1099"/>
    </location>
</feature>
<dbReference type="InterPro" id="IPR027156">
    <property type="entry name" value="APS2"/>
</dbReference>
<dbReference type="GO" id="GO:0030122">
    <property type="term" value="C:AP-2 adaptor complex"/>
    <property type="evidence" value="ECO:0007669"/>
    <property type="project" value="InterPro"/>
</dbReference>
<keyword evidence="15" id="KW-1185">Reference proteome</keyword>
<protein>
    <recommendedName>
        <fullName evidence="3">Spindle assembly checkpoint component MAD1</fullName>
    </recommendedName>
    <alternativeName>
        <fullName evidence="9">Adaptin small chain</fullName>
    </alternativeName>
</protein>
<keyword evidence="11" id="KW-0175">Coiled coil</keyword>
<dbReference type="CDD" id="cd09264">
    <property type="entry name" value="AP_Syp1_MHD"/>
    <property type="match status" value="1"/>
</dbReference>
<dbReference type="Gene3D" id="1.20.1270.60">
    <property type="entry name" value="Arfaptin homology (AH) domain/BAR domain"/>
    <property type="match status" value="1"/>
</dbReference>
<comment type="similarity">
    <text evidence="2">Belongs to the MAD1 family.</text>
</comment>
<feature type="domain" description="MHD" evidence="13">
    <location>
        <begin position="533"/>
        <end position="789"/>
    </location>
</feature>
<feature type="compositionally biased region" description="Polar residues" evidence="12">
    <location>
        <begin position="476"/>
        <end position="500"/>
    </location>
</feature>